<evidence type="ECO:0000256" key="7">
    <source>
        <dbReference type="ARBA" id="ARBA00023125"/>
    </source>
</evidence>
<evidence type="ECO:0000256" key="2">
    <source>
        <dbReference type="ARBA" id="ARBA00012417"/>
    </source>
</evidence>
<reference evidence="10" key="1">
    <citation type="submission" date="2014-05" db="EMBL/GenBank/DDBJ databases">
        <title>The genome and life-stage specific transcriptomes of Globodera pallida elucidate key aspects of plant parasitism by a cyst nematode.</title>
        <authorList>
            <person name="Cotton J.A."/>
            <person name="Lilley C.J."/>
            <person name="Jones L.M."/>
            <person name="Kikuchi T."/>
            <person name="Reid A.J."/>
            <person name="Thorpe P."/>
            <person name="Tsai I.J."/>
            <person name="Beasley H."/>
            <person name="Blok V."/>
            <person name="Cock P.J.A."/>
            <person name="Van den Akker S.E."/>
            <person name="Holroyd N."/>
            <person name="Hunt M."/>
            <person name="Mantelin S."/>
            <person name="Naghra H."/>
            <person name="Pain A."/>
            <person name="Palomares-Rius J.E."/>
            <person name="Zarowiecki M."/>
            <person name="Berriman M."/>
            <person name="Jones J.T."/>
            <person name="Urwin P.E."/>
        </authorList>
    </citation>
    <scope>NUCLEOTIDE SEQUENCE [LARGE SCALE GENOMIC DNA]</scope>
    <source>
        <strain evidence="10">Lindley</strain>
    </source>
</reference>
<evidence type="ECO:0000256" key="3">
    <source>
        <dbReference type="ARBA" id="ARBA00022679"/>
    </source>
</evidence>
<protein>
    <recommendedName>
        <fullName evidence="2">DNA-directed DNA polymerase</fullName>
        <ecNumber evidence="2">2.7.7.7</ecNumber>
    </recommendedName>
</protein>
<dbReference type="PANTHER" id="PTHR33568:SF3">
    <property type="entry name" value="DNA-DIRECTED DNA POLYMERASE"/>
    <property type="match status" value="1"/>
</dbReference>
<dbReference type="GO" id="GO:0003887">
    <property type="term" value="F:DNA-directed DNA polymerase activity"/>
    <property type="evidence" value="ECO:0007669"/>
    <property type="project" value="UniProtKB-KW"/>
</dbReference>
<organism evidence="10 11">
    <name type="scientific">Globodera pallida</name>
    <name type="common">Potato cyst nematode worm</name>
    <name type="synonym">Heterodera pallida</name>
    <dbReference type="NCBI Taxonomy" id="36090"/>
    <lineage>
        <taxon>Eukaryota</taxon>
        <taxon>Metazoa</taxon>
        <taxon>Ecdysozoa</taxon>
        <taxon>Nematoda</taxon>
        <taxon>Chromadorea</taxon>
        <taxon>Rhabditida</taxon>
        <taxon>Tylenchina</taxon>
        <taxon>Tylenchomorpha</taxon>
        <taxon>Tylenchoidea</taxon>
        <taxon>Heteroderidae</taxon>
        <taxon>Heteroderinae</taxon>
        <taxon>Globodera</taxon>
    </lineage>
</organism>
<evidence type="ECO:0000256" key="5">
    <source>
        <dbReference type="ARBA" id="ARBA00022705"/>
    </source>
</evidence>
<keyword evidence="4" id="KW-0548">Nucleotidyltransferase</keyword>
<dbReference type="WBParaSite" id="GPLIN_000724400">
    <property type="protein sequence ID" value="GPLIN_000724400"/>
    <property type="gene ID" value="GPLIN_000724400"/>
</dbReference>
<sequence>DNNPVDAEEEEEEEEIDYLDIVSLYPFVMKYRPFPTGVPRVLTGDQLHAQQQPMPWTSPGDNPFCGFLLCRVLPPTPAELGERHTLLPFRTRGGRLTFPLCALCAELGNADGRAKQHPQRQCPRALPRCRHVEQQRAWTHAYTHVELNAALALGYRVLTLYEVWHYDAWASLEAGNSLFANYVDTLLRLKVEASGWPADCATAEQRARFVADYAQREGIHIDAQQVQANPGMRAVVKTLLNALWGKLAQRAERDDICYTGSAREFHELLLDPRQDVVDFVHINKQLDRCVVRLRHPFVRGPATNNLAVACFVTAHARVYLHARLEEVRALSFRLRQPHSS</sequence>
<dbReference type="GO" id="GO:0006260">
    <property type="term" value="P:DNA replication"/>
    <property type="evidence" value="ECO:0007669"/>
    <property type="project" value="UniProtKB-KW"/>
</dbReference>
<dbReference type="AlphaFoldDB" id="A0A183C300"/>
<keyword evidence="3" id="KW-0808">Transferase</keyword>
<evidence type="ECO:0000256" key="4">
    <source>
        <dbReference type="ARBA" id="ARBA00022695"/>
    </source>
</evidence>
<accession>A0A183C300</accession>
<dbReference type="GO" id="GO:0003677">
    <property type="term" value="F:DNA binding"/>
    <property type="evidence" value="ECO:0007669"/>
    <property type="project" value="UniProtKB-KW"/>
</dbReference>
<evidence type="ECO:0000259" key="9">
    <source>
        <dbReference type="Pfam" id="PF03175"/>
    </source>
</evidence>
<evidence type="ECO:0000313" key="11">
    <source>
        <dbReference type="WBParaSite" id="GPLIN_000724400"/>
    </source>
</evidence>
<dbReference type="Pfam" id="PF03175">
    <property type="entry name" value="DNA_pol_B_2"/>
    <property type="match status" value="1"/>
</dbReference>
<keyword evidence="7" id="KW-0238">DNA-binding</keyword>
<dbReference type="InterPro" id="IPR043502">
    <property type="entry name" value="DNA/RNA_pol_sf"/>
</dbReference>
<dbReference type="Proteomes" id="UP000050741">
    <property type="component" value="Unassembled WGS sequence"/>
</dbReference>
<evidence type="ECO:0000256" key="1">
    <source>
        <dbReference type="ARBA" id="ARBA00005755"/>
    </source>
</evidence>
<feature type="domain" description="DNA-directed DNA polymerase family B mitochondria/virus" evidence="9">
    <location>
        <begin position="9"/>
        <end position="100"/>
    </location>
</feature>
<proteinExistence type="inferred from homology"/>
<dbReference type="SUPFAM" id="SSF56672">
    <property type="entry name" value="DNA/RNA polymerases"/>
    <property type="match status" value="1"/>
</dbReference>
<reference evidence="11" key="2">
    <citation type="submission" date="2016-06" db="UniProtKB">
        <authorList>
            <consortium name="WormBaseParasite"/>
        </authorList>
    </citation>
    <scope>IDENTIFICATION</scope>
</reference>
<keyword evidence="5" id="KW-0235">DNA replication</keyword>
<dbReference type="PANTHER" id="PTHR33568">
    <property type="entry name" value="DNA POLYMERASE"/>
    <property type="match status" value="1"/>
</dbReference>
<evidence type="ECO:0000256" key="8">
    <source>
        <dbReference type="ARBA" id="ARBA00049244"/>
    </source>
</evidence>
<name>A0A183C300_GLOPA</name>
<comment type="catalytic activity">
    <reaction evidence="8">
        <text>DNA(n) + a 2'-deoxyribonucleoside 5'-triphosphate = DNA(n+1) + diphosphate</text>
        <dbReference type="Rhea" id="RHEA:22508"/>
        <dbReference type="Rhea" id="RHEA-COMP:17339"/>
        <dbReference type="Rhea" id="RHEA-COMP:17340"/>
        <dbReference type="ChEBI" id="CHEBI:33019"/>
        <dbReference type="ChEBI" id="CHEBI:61560"/>
        <dbReference type="ChEBI" id="CHEBI:173112"/>
        <dbReference type="EC" id="2.7.7.7"/>
    </reaction>
</comment>
<dbReference type="InterPro" id="IPR004868">
    <property type="entry name" value="DNA-dir_DNA_pol_B_mt/vir"/>
</dbReference>
<evidence type="ECO:0000313" key="10">
    <source>
        <dbReference type="Proteomes" id="UP000050741"/>
    </source>
</evidence>
<dbReference type="GO" id="GO:0000166">
    <property type="term" value="F:nucleotide binding"/>
    <property type="evidence" value="ECO:0007669"/>
    <property type="project" value="InterPro"/>
</dbReference>
<keyword evidence="6" id="KW-0239">DNA-directed DNA polymerase</keyword>
<evidence type="ECO:0000256" key="6">
    <source>
        <dbReference type="ARBA" id="ARBA00022932"/>
    </source>
</evidence>
<comment type="similarity">
    <text evidence="1">Belongs to the DNA polymerase type-B family.</text>
</comment>
<dbReference type="EC" id="2.7.7.7" evidence="2"/>
<keyword evidence="10" id="KW-1185">Reference proteome</keyword>